<proteinExistence type="predicted"/>
<dbReference type="AlphaFoldDB" id="A0AAV5TB75"/>
<reference evidence="1" key="1">
    <citation type="submission" date="2023-10" db="EMBL/GenBank/DDBJ databases">
        <title>Genome assembly of Pristionchus species.</title>
        <authorList>
            <person name="Yoshida K."/>
            <person name="Sommer R.J."/>
        </authorList>
    </citation>
    <scope>NUCLEOTIDE SEQUENCE</scope>
    <source>
        <strain evidence="1">RS0144</strain>
    </source>
</reference>
<evidence type="ECO:0000313" key="2">
    <source>
        <dbReference type="Proteomes" id="UP001432027"/>
    </source>
</evidence>
<accession>A0AAV5TB75</accession>
<name>A0AAV5TB75_9BILA</name>
<protein>
    <submittedName>
        <fullName evidence="1">Uncharacterized protein</fullName>
    </submittedName>
</protein>
<feature type="non-terminal residue" evidence="1">
    <location>
        <position position="104"/>
    </location>
</feature>
<dbReference type="EMBL" id="BTSX01000004">
    <property type="protein sequence ID" value="GMS92810.1"/>
    <property type="molecule type" value="Genomic_DNA"/>
</dbReference>
<gene>
    <name evidence="1" type="ORF">PENTCL1PPCAC_14985</name>
</gene>
<evidence type="ECO:0000313" key="1">
    <source>
        <dbReference type="EMBL" id="GMS92810.1"/>
    </source>
</evidence>
<feature type="non-terminal residue" evidence="1">
    <location>
        <position position="1"/>
    </location>
</feature>
<comment type="caution">
    <text evidence="1">The sequence shown here is derived from an EMBL/GenBank/DDBJ whole genome shotgun (WGS) entry which is preliminary data.</text>
</comment>
<sequence length="104" mass="11032">YRTPYLISLPSSLASPSFFIFPLHHSSLFSSSSTHCSSSSSLLSLLLPARPSLPAAVDPNLEEEGWSSDEVDEDDGILPPLLQLEAMADEGLSHIMRSGSSGGS</sequence>
<keyword evidence="2" id="KW-1185">Reference proteome</keyword>
<dbReference type="Proteomes" id="UP001432027">
    <property type="component" value="Unassembled WGS sequence"/>
</dbReference>
<organism evidence="1 2">
    <name type="scientific">Pristionchus entomophagus</name>
    <dbReference type="NCBI Taxonomy" id="358040"/>
    <lineage>
        <taxon>Eukaryota</taxon>
        <taxon>Metazoa</taxon>
        <taxon>Ecdysozoa</taxon>
        <taxon>Nematoda</taxon>
        <taxon>Chromadorea</taxon>
        <taxon>Rhabditida</taxon>
        <taxon>Rhabditina</taxon>
        <taxon>Diplogasteromorpha</taxon>
        <taxon>Diplogasteroidea</taxon>
        <taxon>Neodiplogasteridae</taxon>
        <taxon>Pristionchus</taxon>
    </lineage>
</organism>